<proteinExistence type="predicted"/>
<evidence type="ECO:0000313" key="3">
    <source>
        <dbReference type="Proteomes" id="UP000247233"/>
    </source>
</evidence>
<gene>
    <name evidence="2" type="ORF">BO70DRAFT_361391</name>
</gene>
<accession>A0A317WIK9</accession>
<dbReference type="VEuPathDB" id="FungiDB:BO70DRAFT_361391"/>
<dbReference type="RefSeq" id="XP_025400349.1">
    <property type="nucleotide sequence ID" value="XM_025543027.1"/>
</dbReference>
<dbReference type="GeneID" id="37065264"/>
<dbReference type="EMBL" id="MSFL01000009">
    <property type="protein sequence ID" value="PWY85007.1"/>
    <property type="molecule type" value="Genomic_DNA"/>
</dbReference>
<evidence type="ECO:0000256" key="1">
    <source>
        <dbReference type="SAM" id="MobiDB-lite"/>
    </source>
</evidence>
<comment type="caution">
    <text evidence="2">The sequence shown here is derived from an EMBL/GenBank/DDBJ whole genome shotgun (WGS) entry which is preliminary data.</text>
</comment>
<sequence>MKKLLSQVYPRQQGGDKTEKQAQQKSKALRRIFRRLKGTSIDTRPFPFLSLPREIRDIIYRELLTTPANGTLWIRYNVSLPGSSARCGNCTRCTSSSARAAPGM</sequence>
<organism evidence="2 3">
    <name type="scientific">Aspergillus heteromorphus CBS 117.55</name>
    <dbReference type="NCBI Taxonomy" id="1448321"/>
    <lineage>
        <taxon>Eukaryota</taxon>
        <taxon>Fungi</taxon>
        <taxon>Dikarya</taxon>
        <taxon>Ascomycota</taxon>
        <taxon>Pezizomycotina</taxon>
        <taxon>Eurotiomycetes</taxon>
        <taxon>Eurotiomycetidae</taxon>
        <taxon>Eurotiales</taxon>
        <taxon>Aspergillaceae</taxon>
        <taxon>Aspergillus</taxon>
        <taxon>Aspergillus subgen. Circumdati</taxon>
    </lineage>
</organism>
<evidence type="ECO:0000313" key="2">
    <source>
        <dbReference type="EMBL" id="PWY85007.1"/>
    </source>
</evidence>
<feature type="region of interest" description="Disordered" evidence="1">
    <location>
        <begin position="1"/>
        <end position="25"/>
    </location>
</feature>
<keyword evidence="3" id="KW-1185">Reference proteome</keyword>
<protein>
    <submittedName>
        <fullName evidence="2">Uncharacterized protein</fullName>
    </submittedName>
</protein>
<dbReference type="AlphaFoldDB" id="A0A317WIK9"/>
<dbReference type="OrthoDB" id="5429962at2759"/>
<name>A0A317WIK9_9EURO</name>
<dbReference type="Proteomes" id="UP000247233">
    <property type="component" value="Unassembled WGS sequence"/>
</dbReference>
<reference evidence="2 3" key="1">
    <citation type="submission" date="2016-12" db="EMBL/GenBank/DDBJ databases">
        <title>The genomes of Aspergillus section Nigri reveals drivers in fungal speciation.</title>
        <authorList>
            <consortium name="DOE Joint Genome Institute"/>
            <person name="Vesth T.C."/>
            <person name="Nybo J."/>
            <person name="Theobald S."/>
            <person name="Brandl J."/>
            <person name="Frisvad J.C."/>
            <person name="Nielsen K.F."/>
            <person name="Lyhne E.K."/>
            <person name="Kogle M.E."/>
            <person name="Kuo A."/>
            <person name="Riley R."/>
            <person name="Clum A."/>
            <person name="Nolan M."/>
            <person name="Lipzen A."/>
            <person name="Salamov A."/>
            <person name="Henrissat B."/>
            <person name="Wiebenga A."/>
            <person name="De Vries R.P."/>
            <person name="Grigoriev I.V."/>
            <person name="Mortensen U.H."/>
            <person name="Andersen M.R."/>
            <person name="Baker S.E."/>
        </authorList>
    </citation>
    <scope>NUCLEOTIDE SEQUENCE [LARGE SCALE GENOMIC DNA]</scope>
    <source>
        <strain evidence="2 3">CBS 117.55</strain>
    </source>
</reference>